<dbReference type="PANTHER" id="PTHR47197">
    <property type="entry name" value="PROTEIN NIRF"/>
    <property type="match status" value="1"/>
</dbReference>
<dbReference type="RefSeq" id="WP_226539757.1">
    <property type="nucleotide sequence ID" value="NZ_CP129013.1"/>
</dbReference>
<evidence type="ECO:0000313" key="2">
    <source>
        <dbReference type="Proteomes" id="UP001197974"/>
    </source>
</evidence>
<dbReference type="EMBL" id="CP129013">
    <property type="protein sequence ID" value="WLR43252.1"/>
    <property type="molecule type" value="Genomic_DNA"/>
</dbReference>
<sequence>MTLLQNIVINGQFQSGELSPWTGINACIVENPCPTVVGRYSALLKGGSEDATLEQLINVVKEESYQLFISLAANQKGTSPFVRIVLEYLDSDLVFIENGVELNIEKSQLPNGKQDTFKLITENTTTLPQNAAFARLIITKKGIKNTTAIFIDNVVLNRVNTSFDVTIPFAYVGNTGETSVTPLPIGDTIQLSGGNPVAMALVNNCVYVANGRIITVIDTTDDSTTPIAISLDTLYQYNRNILVNSSETKIYVCAGESTDSAGLVVVIDTSSNSLEAQVEVGVEPVALALTSDDETLYVLSQTANTVSVIDTDTNTFTASFTASTNRTDATFLQINPDNSKLIIGYQSANSFDVYNIPENTFNQSIAFPDSGLEMRSIGLSLDESYIFIGTTSRFLSYDSTDLSFFAQTADDIPSGDQNTFVQVQNSTNTICIYVGISSTNRVYQILKRVNDSLEIITNVSISNFNSGFIGLSGDNETIVTANEGNNTASLIELDTLTIFGNSNVGSSPQVLVVI</sequence>
<dbReference type="Gene3D" id="2.130.10.10">
    <property type="entry name" value="YVTN repeat-like/Quinoprotein amine dehydrogenase"/>
    <property type="match status" value="1"/>
</dbReference>
<dbReference type="SUPFAM" id="SSF50974">
    <property type="entry name" value="Nitrous oxide reductase, N-terminal domain"/>
    <property type="match status" value="1"/>
</dbReference>
<dbReference type="NCBIfam" id="NF033675">
    <property type="entry name" value="NTTRR-F1"/>
    <property type="match status" value="1"/>
</dbReference>
<dbReference type="InterPro" id="IPR015943">
    <property type="entry name" value="WD40/YVTN_repeat-like_dom_sf"/>
</dbReference>
<keyword evidence="2" id="KW-1185">Reference proteome</keyword>
<dbReference type="Proteomes" id="UP001197974">
    <property type="component" value="Chromosome"/>
</dbReference>
<accession>A0ABY9JV14</accession>
<dbReference type="Gene3D" id="2.60.120.260">
    <property type="entry name" value="Galactose-binding domain-like"/>
    <property type="match status" value="1"/>
</dbReference>
<gene>
    <name evidence="1" type="ORF">LC087_03390</name>
</gene>
<protein>
    <submittedName>
        <fullName evidence="1">NTTRR-F1 domain</fullName>
    </submittedName>
</protein>
<dbReference type="InterPro" id="IPR051200">
    <property type="entry name" value="Host-pathogen_enzymatic-act"/>
</dbReference>
<name>A0ABY9JV14_9BACI</name>
<evidence type="ECO:0000313" key="1">
    <source>
        <dbReference type="EMBL" id="WLR43252.1"/>
    </source>
</evidence>
<dbReference type="PANTHER" id="PTHR47197:SF3">
    <property type="entry name" value="DIHYDRO-HEME D1 DEHYDROGENASE"/>
    <property type="match status" value="1"/>
</dbReference>
<dbReference type="InterPro" id="IPR011045">
    <property type="entry name" value="N2O_reductase_N"/>
</dbReference>
<proteinExistence type="predicted"/>
<organism evidence="1 2">
    <name type="scientific">Bacillus carboniphilus</name>
    <dbReference type="NCBI Taxonomy" id="86663"/>
    <lineage>
        <taxon>Bacteria</taxon>
        <taxon>Bacillati</taxon>
        <taxon>Bacillota</taxon>
        <taxon>Bacilli</taxon>
        <taxon>Bacillales</taxon>
        <taxon>Bacillaceae</taxon>
        <taxon>Bacillus</taxon>
    </lineage>
</organism>
<reference evidence="1 2" key="1">
    <citation type="submission" date="2023-06" db="EMBL/GenBank/DDBJ databases">
        <title>Five Gram-positive bacteria isolated from mangrove sediments in Shenzhen, Guangdong, China.</title>
        <authorList>
            <person name="Yu S."/>
            <person name="Zheng W."/>
            <person name="Huang Y."/>
        </authorList>
    </citation>
    <scope>NUCLEOTIDE SEQUENCE [LARGE SCALE GENOMIC DNA]</scope>
    <source>
        <strain evidence="1 2">SaN35-3</strain>
    </source>
</reference>